<dbReference type="RefSeq" id="WP_092625580.1">
    <property type="nucleotide sequence ID" value="NZ_FNFM01000001.1"/>
</dbReference>
<keyword evidence="3" id="KW-1185">Reference proteome</keyword>
<gene>
    <name evidence="2" type="ORF">SAMN04487820_101300</name>
</gene>
<name>A0A1G8VSP9_ACTMZ</name>
<dbReference type="AlphaFoldDB" id="A0A1G8VSP9"/>
<evidence type="ECO:0000313" key="2">
    <source>
        <dbReference type="EMBL" id="SDJ69046.1"/>
    </source>
</evidence>
<feature type="region of interest" description="Disordered" evidence="1">
    <location>
        <begin position="38"/>
        <end position="60"/>
    </location>
</feature>
<accession>A0A1G8VSP9</accession>
<dbReference type="Gene3D" id="2.60.120.1390">
    <property type="match status" value="3"/>
</dbReference>
<evidence type="ECO:0000313" key="3">
    <source>
        <dbReference type="Proteomes" id="UP000199213"/>
    </source>
</evidence>
<organism evidence="2 3">
    <name type="scientific">Actinopolyspora mzabensis</name>
    <dbReference type="NCBI Taxonomy" id="995066"/>
    <lineage>
        <taxon>Bacteria</taxon>
        <taxon>Bacillati</taxon>
        <taxon>Actinomycetota</taxon>
        <taxon>Actinomycetes</taxon>
        <taxon>Actinopolysporales</taxon>
        <taxon>Actinopolysporaceae</taxon>
        <taxon>Actinopolyspora</taxon>
    </lineage>
</organism>
<dbReference type="InterPro" id="IPR021345">
    <property type="entry name" value="DUF2961"/>
</dbReference>
<dbReference type="EMBL" id="FNFM01000001">
    <property type="protein sequence ID" value="SDJ69046.1"/>
    <property type="molecule type" value="Genomic_DNA"/>
</dbReference>
<feature type="region of interest" description="Disordered" evidence="1">
    <location>
        <begin position="583"/>
        <end position="604"/>
    </location>
</feature>
<evidence type="ECO:0008006" key="4">
    <source>
        <dbReference type="Google" id="ProtNLM"/>
    </source>
</evidence>
<evidence type="ECO:0000256" key="1">
    <source>
        <dbReference type="SAM" id="MobiDB-lite"/>
    </source>
</evidence>
<sequence>MAVGTRAGIRSGSAVRGRVARVLVAFVLVLGTLGATTGDSTSQRVRAQEPGTPAGSADGRTVGWETYRTLDELGGLRHGGNSKQFSSFARSGSNDDGFNGTHSCLRTTERGCVIAEHTGAGEITSVWFTRDPWGDVTATGDIHVELDGRTVLDAPLADVVAGELGPPFVWPLVGDARDTSGGAVLKVPMPYRESMRITVDENPYFYHVDYRSFADADGVTTFDPSDPALDVVRRLRRFGVADPKPDAPTIAERRTRFSLRPGESTTLKPFRGPAMIDELRLRLPGVVAAPRVIDDGRAFGAGGSSSFDARIAPGNDGVRITRRYDANVGGQVARLLVDDERVGSWRSGPARQGEWGRERLAVPASLTRGKTELRITNEFRSAEVDINEFRYEVHSRVDGDWIRTDVLDVGPANPGDEAAHDYRIENQVFQRRKLVAHLPHERARVEDSDAVLRDVRLRITFDGRTTVDAPIGEFFGSGLGEYDVRRLLSSIDAGEGWYTSWWPMPFARGAEIELVNEGSVPVRRAVLEATAAPSAGAGPGTGSGHFHATHRQGLTEPGKDWKFLSTSGSGTFYGVTHTMRGRIPPGVARTPEGPRSSASPRANQRNYLEGDERFYVDGSASPAWYGTGTEDFYESGWYFRGGTTFAMPLTGNPAYEYSGEGCRYDCTGTYRLFVSDAVSFDSELVAGIEHGPANNEPARYSSTAYWYGNPISTMRRTDRIDLGDRFSRLAHDYRATGESRRELTATFEGRRDPGPYRYTNTSSTGEIGFRVRIDPDNSGVRLRRLADQRSSHQRVRVLVNGRDVGVWSQPLGNSAHRWLEDGFDIPAELTRGRNTLRVRLLPAADAPPWSAVRYTAFSYRTVER</sequence>
<proteinExistence type="predicted"/>
<dbReference type="Pfam" id="PF11175">
    <property type="entry name" value="DUF2961"/>
    <property type="match status" value="1"/>
</dbReference>
<reference evidence="3" key="1">
    <citation type="submission" date="2016-10" db="EMBL/GenBank/DDBJ databases">
        <authorList>
            <person name="Varghese N."/>
            <person name="Submissions S."/>
        </authorList>
    </citation>
    <scope>NUCLEOTIDE SEQUENCE [LARGE SCALE GENOMIC DNA]</scope>
    <source>
        <strain evidence="3">DSM 45460</strain>
    </source>
</reference>
<protein>
    <recommendedName>
        <fullName evidence="4">DUF2961 domain-containing protein</fullName>
    </recommendedName>
</protein>
<dbReference type="OrthoDB" id="2518538at2"/>
<dbReference type="Proteomes" id="UP000199213">
    <property type="component" value="Unassembled WGS sequence"/>
</dbReference>